<keyword evidence="2" id="KW-1185">Reference proteome</keyword>
<reference evidence="1" key="1">
    <citation type="submission" date="2016-10" db="EMBL/GenBank/DDBJ databases">
        <authorList>
            <person name="Benchimol M."/>
            <person name="Almeida L.G."/>
            <person name="Vasconcelos A.T."/>
            <person name="Perreira-Neves A."/>
            <person name="Rosa I.A."/>
            <person name="Tasca T."/>
            <person name="Bogo M.R."/>
            <person name="de Souza W."/>
        </authorList>
    </citation>
    <scope>NUCLEOTIDE SEQUENCE [LARGE SCALE GENOMIC DNA]</scope>
    <source>
        <strain evidence="1">K</strain>
    </source>
</reference>
<dbReference type="EMBL" id="MLAK01001345">
    <property type="protein sequence ID" value="OHS94140.1"/>
    <property type="molecule type" value="Genomic_DNA"/>
</dbReference>
<gene>
    <name evidence="1" type="ORF">TRFO_39671</name>
</gene>
<dbReference type="GeneID" id="94847480"/>
<dbReference type="RefSeq" id="XP_068347277.1">
    <property type="nucleotide sequence ID" value="XM_068512776.1"/>
</dbReference>
<dbReference type="VEuPathDB" id="TrichDB:TRFO_39671"/>
<dbReference type="AlphaFoldDB" id="A0A1J4JA59"/>
<name>A0A1J4JA59_9EUKA</name>
<dbReference type="Proteomes" id="UP000179807">
    <property type="component" value="Unassembled WGS sequence"/>
</dbReference>
<accession>A0A1J4JA59</accession>
<evidence type="ECO:0000313" key="1">
    <source>
        <dbReference type="EMBL" id="OHS94140.1"/>
    </source>
</evidence>
<protein>
    <submittedName>
        <fullName evidence="1">Uncharacterized protein</fullName>
    </submittedName>
</protein>
<proteinExistence type="predicted"/>
<evidence type="ECO:0000313" key="2">
    <source>
        <dbReference type="Proteomes" id="UP000179807"/>
    </source>
</evidence>
<sequence>MSREEDLWELENKEIQELLKICHPKIDHQKSKPTNSFMPSDFVFKNSNFYGSKEKYVEIKKKKALLNQIDIINFHLHYRVQKALQKANGLNSEYSNENWENSISEMLNSLPIEEIKSTVSSVENIGNQIQDYADTLKNQNKPNLYSDEQYQNLNRNYLSLLRAEPELYPAKDAHD</sequence>
<organism evidence="1 2">
    <name type="scientific">Tritrichomonas foetus</name>
    <dbReference type="NCBI Taxonomy" id="1144522"/>
    <lineage>
        <taxon>Eukaryota</taxon>
        <taxon>Metamonada</taxon>
        <taxon>Parabasalia</taxon>
        <taxon>Tritrichomonadida</taxon>
        <taxon>Tritrichomonadidae</taxon>
        <taxon>Tritrichomonas</taxon>
    </lineage>
</organism>
<comment type="caution">
    <text evidence="1">The sequence shown here is derived from an EMBL/GenBank/DDBJ whole genome shotgun (WGS) entry which is preliminary data.</text>
</comment>